<dbReference type="HOGENOM" id="CLU_2107302_0_0_10"/>
<sequence>MACSGEELGVVRTHIVSCPPILLRLQRPPKRRAPVFDGSRRLGGRARIKDLDCGASSRPSQTATCYRLLALKEQQSDEVAPMPAWPRTSSAAAVVDDIVFEPALLNWLDVSRKTL</sequence>
<organism evidence="1 2">
    <name type="scientific">Salinibacter ruber (strain M8)</name>
    <dbReference type="NCBI Taxonomy" id="761659"/>
    <lineage>
        <taxon>Bacteria</taxon>
        <taxon>Pseudomonadati</taxon>
        <taxon>Rhodothermota</taxon>
        <taxon>Rhodothermia</taxon>
        <taxon>Rhodothermales</taxon>
        <taxon>Salinibacteraceae</taxon>
        <taxon>Salinibacter</taxon>
    </lineage>
</organism>
<evidence type="ECO:0000313" key="1">
    <source>
        <dbReference type="EMBL" id="CBH23652.1"/>
    </source>
</evidence>
<dbReference type="Proteomes" id="UP000000933">
    <property type="component" value="Chromosome"/>
</dbReference>
<dbReference type="AlphaFoldDB" id="D5H6J7"/>
<protein>
    <submittedName>
        <fullName evidence="1">Uncharacterized protein</fullName>
    </submittedName>
</protein>
<gene>
    <name evidence="1" type="ordered locus">SRM_00731</name>
</gene>
<evidence type="ECO:0000313" key="2">
    <source>
        <dbReference type="Proteomes" id="UP000000933"/>
    </source>
</evidence>
<dbReference type="KEGG" id="srm:SRM_00731"/>
<dbReference type="EMBL" id="FP565814">
    <property type="protein sequence ID" value="CBH23652.1"/>
    <property type="molecule type" value="Genomic_DNA"/>
</dbReference>
<name>D5H6J7_SALRM</name>
<reference evidence="2" key="2">
    <citation type="submission" date="2010-04" db="EMBL/GenBank/DDBJ databases">
        <title>Genome sequence of Salinibacter ruber M8.</title>
        <authorList>
            <consortium name="Genoscope"/>
        </authorList>
    </citation>
    <scope>NUCLEOTIDE SEQUENCE [LARGE SCALE GENOMIC DNA]</scope>
    <source>
        <strain evidence="2">M8</strain>
    </source>
</reference>
<reference evidence="1 2" key="1">
    <citation type="journal article" date="2010" name="ISME J.">
        <title>Fine-scale evolution: genomic, phenotypic and ecological differentiation in two coexisting Salinibacter ruber strains.</title>
        <authorList>
            <person name="Pena A."/>
            <person name="Teeling H."/>
            <person name="Huerta-Cepas J."/>
            <person name="Santos F."/>
            <person name="Yarza P."/>
            <person name="Brito-Echeverria J."/>
            <person name="Lucio M."/>
            <person name="Schmitt-Kopplin P."/>
            <person name="Meseguer I."/>
            <person name="Schenowitz C."/>
            <person name="Dossat C."/>
            <person name="Barbe V."/>
            <person name="Dopazo J."/>
            <person name="Rossello-Mora R."/>
            <person name="Schuler M."/>
            <person name="Glockner F.O."/>
            <person name="Amann R."/>
            <person name="Gabaldon T."/>
            <person name="Anton J."/>
        </authorList>
    </citation>
    <scope>NUCLEOTIDE SEQUENCE [LARGE SCALE GENOMIC DNA]</scope>
    <source>
        <strain evidence="1 2">M8</strain>
    </source>
</reference>
<proteinExistence type="predicted"/>
<accession>D5H6J7</accession>